<dbReference type="EMBL" id="HBGG01015540">
    <property type="protein sequence ID" value="CAD9205732.1"/>
    <property type="molecule type" value="Transcribed_RNA"/>
</dbReference>
<evidence type="ECO:0000313" key="7">
    <source>
        <dbReference type="EMBL" id="CAD9205732.1"/>
    </source>
</evidence>
<gene>
    <name evidence="7" type="ORF">TCHU04912_LOCUS7968</name>
</gene>
<dbReference type="SUPFAM" id="SSF53335">
    <property type="entry name" value="S-adenosyl-L-methionine-dependent methyltransferases"/>
    <property type="match status" value="1"/>
</dbReference>
<keyword evidence="3" id="KW-0862">Zinc</keyword>
<dbReference type="Gene3D" id="3.40.50.150">
    <property type="entry name" value="Vaccinia Virus protein VP39"/>
    <property type="match status" value="1"/>
</dbReference>
<dbReference type="Pfam" id="PF01753">
    <property type="entry name" value="zf-MYND"/>
    <property type="match status" value="1"/>
</dbReference>
<dbReference type="SUPFAM" id="SSF48403">
    <property type="entry name" value="Ankyrin repeat"/>
    <property type="match status" value="1"/>
</dbReference>
<evidence type="ECO:0000256" key="3">
    <source>
        <dbReference type="ARBA" id="ARBA00022833"/>
    </source>
</evidence>
<sequence length="630" mass="68980">MLELGSTPFREHTISSIYPLLANCKDAAGLRAVRRLLKEGLRPNQRDCDPDSDLPEAPSGDCALEIICRRLWHVHIDVLSLFLDAGADPNEPGQMGATPLMIAARVGHVEGCRRLLAAGADINASNSTGMTPLMMAVLEKEQDQLLQDFGRVVPKEELQSEIVIPTVEFLLSRGAKVNQQAPVTGACALHFTAASMNAPLCRILLDAGADVTLTGWGTTEEEVGVPTAFCAADCAAQAFGMDRDNLVVMMLHQHSLIKGSREGRLCTQFLGWLYPSVMLLELLKLECAKEVEAGGTGGLRLQAKMLVKQLRELMEPGDFSSNPLLQAHLRFHANVPEVMRKQWASLDDMTEHETNCLWRLASWRGSSVPVKQAGCGSCWVASDREFDLAFIAPVRYFYSFGIPNEEALETIAAYSHIVELGAGTGYWASFLAARGVDVVAYDKAAKRGEYVKMFFPVLQGDADYTAEHADRALLMVWPLALDGSHDATSEVEGGKIEKPGNSCAHCGAKGTKAGGNAVLKSCTACQMVRYCSRNCQKADWKAHKARCRESKAQQPWDVRALQAFKGEVVIYVGEWRGQTLHPTAPCGASSSAAFQAALEKKFRCVKRVAIPNWLHHKDDLSVWVRKAENR</sequence>
<feature type="repeat" description="ANK" evidence="4">
    <location>
        <begin position="184"/>
        <end position="216"/>
    </location>
</feature>
<dbReference type="PROSITE" id="PS50297">
    <property type="entry name" value="ANK_REP_REGION"/>
    <property type="match status" value="2"/>
</dbReference>
<accession>A0A7S1X2J0</accession>
<name>A0A7S1X2J0_9CHLO</name>
<organism evidence="7">
    <name type="scientific">Tetraselmis chuii</name>
    <dbReference type="NCBI Taxonomy" id="63592"/>
    <lineage>
        <taxon>Eukaryota</taxon>
        <taxon>Viridiplantae</taxon>
        <taxon>Chlorophyta</taxon>
        <taxon>core chlorophytes</taxon>
        <taxon>Chlorodendrophyceae</taxon>
        <taxon>Chlorodendrales</taxon>
        <taxon>Chlorodendraceae</taxon>
        <taxon>Tetraselmis</taxon>
    </lineage>
</organism>
<feature type="domain" description="MYND-type" evidence="6">
    <location>
        <begin position="503"/>
        <end position="547"/>
    </location>
</feature>
<keyword evidence="1" id="KW-0479">Metal-binding</keyword>
<dbReference type="InterPro" id="IPR029063">
    <property type="entry name" value="SAM-dependent_MTases_sf"/>
</dbReference>
<dbReference type="AlphaFoldDB" id="A0A7S1X2J0"/>
<dbReference type="PROSITE" id="PS50865">
    <property type="entry name" value="ZF_MYND_2"/>
    <property type="match status" value="1"/>
</dbReference>
<dbReference type="Gene3D" id="1.25.40.20">
    <property type="entry name" value="Ankyrin repeat-containing domain"/>
    <property type="match status" value="2"/>
</dbReference>
<dbReference type="PANTHER" id="PTHR39290">
    <property type="entry name" value="C3H1-TYPE DOMAIN-CONTAINING PROTEIN-RELATED"/>
    <property type="match status" value="1"/>
</dbReference>
<feature type="repeat" description="ANK" evidence="4">
    <location>
        <begin position="95"/>
        <end position="127"/>
    </location>
</feature>
<evidence type="ECO:0000256" key="2">
    <source>
        <dbReference type="ARBA" id="ARBA00022771"/>
    </source>
</evidence>
<dbReference type="SUPFAM" id="SSF144232">
    <property type="entry name" value="HIT/MYND zinc finger-like"/>
    <property type="match status" value="1"/>
</dbReference>
<dbReference type="PROSITE" id="PS50088">
    <property type="entry name" value="ANK_REPEAT"/>
    <property type="match status" value="2"/>
</dbReference>
<dbReference type="PRINTS" id="PR01415">
    <property type="entry name" value="ANKYRIN"/>
</dbReference>
<evidence type="ECO:0000259" key="6">
    <source>
        <dbReference type="PROSITE" id="PS50865"/>
    </source>
</evidence>
<dbReference type="PANTHER" id="PTHR39290:SF6">
    <property type="entry name" value="S-ADENOSYL-L-METHIONINE-DEPENDENT METHYLTRANSFERASES SUPERFAMILY PROTEIN"/>
    <property type="match status" value="1"/>
</dbReference>
<evidence type="ECO:0000256" key="1">
    <source>
        <dbReference type="ARBA" id="ARBA00022723"/>
    </source>
</evidence>
<dbReference type="InterPro" id="IPR002110">
    <property type="entry name" value="Ankyrin_rpt"/>
</dbReference>
<evidence type="ECO:0000256" key="4">
    <source>
        <dbReference type="PROSITE-ProRule" id="PRU00023"/>
    </source>
</evidence>
<dbReference type="PROSITE" id="PS01360">
    <property type="entry name" value="ZF_MYND_1"/>
    <property type="match status" value="1"/>
</dbReference>
<protein>
    <recommendedName>
        <fullName evidence="6">MYND-type domain-containing protein</fullName>
    </recommendedName>
</protein>
<reference evidence="7" key="1">
    <citation type="submission" date="2021-01" db="EMBL/GenBank/DDBJ databases">
        <authorList>
            <person name="Corre E."/>
            <person name="Pelletier E."/>
            <person name="Niang G."/>
            <person name="Scheremetjew M."/>
            <person name="Finn R."/>
            <person name="Kale V."/>
            <person name="Holt S."/>
            <person name="Cochrane G."/>
            <person name="Meng A."/>
            <person name="Brown T."/>
            <person name="Cohen L."/>
        </authorList>
    </citation>
    <scope>NUCLEOTIDE SEQUENCE</scope>
    <source>
        <strain evidence="7">PLY429</strain>
    </source>
</reference>
<dbReference type="InterPro" id="IPR002893">
    <property type="entry name" value="Znf_MYND"/>
</dbReference>
<keyword evidence="4" id="KW-0040">ANK repeat</keyword>
<evidence type="ECO:0000256" key="5">
    <source>
        <dbReference type="PROSITE-ProRule" id="PRU00134"/>
    </source>
</evidence>
<dbReference type="InterPro" id="IPR036770">
    <property type="entry name" value="Ankyrin_rpt-contain_sf"/>
</dbReference>
<dbReference type="Gene3D" id="6.10.140.2220">
    <property type="match status" value="1"/>
</dbReference>
<dbReference type="SMART" id="SM00248">
    <property type="entry name" value="ANK"/>
    <property type="match status" value="4"/>
</dbReference>
<dbReference type="Pfam" id="PF12796">
    <property type="entry name" value="Ank_2"/>
    <property type="match status" value="1"/>
</dbReference>
<keyword evidence="2 5" id="KW-0863">Zinc-finger</keyword>
<dbReference type="GO" id="GO:0008270">
    <property type="term" value="F:zinc ion binding"/>
    <property type="evidence" value="ECO:0007669"/>
    <property type="project" value="UniProtKB-KW"/>
</dbReference>
<proteinExistence type="predicted"/>